<dbReference type="SUPFAM" id="SSF50939">
    <property type="entry name" value="Sialidases"/>
    <property type="match status" value="1"/>
</dbReference>
<proteinExistence type="predicted"/>
<organism evidence="1 2">
    <name type="scientific">Haloferula rosea</name>
    <dbReference type="NCBI Taxonomy" id="490093"/>
    <lineage>
        <taxon>Bacteria</taxon>
        <taxon>Pseudomonadati</taxon>
        <taxon>Verrucomicrobiota</taxon>
        <taxon>Verrucomicrobiia</taxon>
        <taxon>Verrucomicrobiales</taxon>
        <taxon>Verrucomicrobiaceae</taxon>
        <taxon>Haloferula</taxon>
    </lineage>
</organism>
<keyword evidence="2" id="KW-1185">Reference proteome</keyword>
<dbReference type="EMBL" id="JAENII010000003">
    <property type="protein sequence ID" value="MBK1826571.1"/>
    <property type="molecule type" value="Genomic_DNA"/>
</dbReference>
<evidence type="ECO:0000313" key="2">
    <source>
        <dbReference type="Proteomes" id="UP000658278"/>
    </source>
</evidence>
<comment type="caution">
    <text evidence="1">The sequence shown here is derived from an EMBL/GenBank/DDBJ whole genome shotgun (WGS) entry which is preliminary data.</text>
</comment>
<gene>
    <name evidence="1" type="ORF">JIN81_06050</name>
</gene>
<protein>
    <submittedName>
        <fullName evidence="1">BNR repeat-containing protein</fullName>
    </submittedName>
</protein>
<sequence length="497" mass="55814">MTNTPQKQILTAGRTTRPRSPRLTLPILLGALVLSCFTPLKAGELELIHTSIVDAKALSFASGPATRFGNVVNGRTHQQSPLVTSRGYQYATWFDAVRRLCIARRKLPTGKWETIRFNDHHFKSNDSHNTAVLGICEIDGTIHMAFDHHSSRLNYRISKPGVAHHPESVRWDASAFSGVLHTLGSVTPDKKCTYPRFFNAPNGNLMLYYRAVTSGNGHGMIEEYNGDRQDWTPGLGQFIARDLGTFSAAGESSKYRCPYMNTLSYAGDRLHATWIWRDRFDRTHPKNQHDLCYAYSDDHGRTWHNSDGKVIGRTGKSSIHLNSPGLVVSPIPTQMDLSNQNAQYAYPDGSVHVVHLQRNDSTRKRSYHHHWRTKDGVWRSQALPFSGGRPKLVGTRDQTLLLIYSGQGDRVAMAQGRANSDRTAWTWSNIRMPSNASCAGDPLPDLTRWEAEEVLSIYSQEKPQKLIRTQKSEPVDGMPSALKVLDYRLKAPSQLAR</sequence>
<dbReference type="InterPro" id="IPR036278">
    <property type="entry name" value="Sialidase_sf"/>
</dbReference>
<name>A0A934RCM0_9BACT</name>
<accession>A0A934RCM0</accession>
<evidence type="ECO:0000313" key="1">
    <source>
        <dbReference type="EMBL" id="MBK1826571.1"/>
    </source>
</evidence>
<reference evidence="1" key="1">
    <citation type="submission" date="2021-01" db="EMBL/GenBank/DDBJ databases">
        <title>Modified the classification status of verrucomicrobia.</title>
        <authorList>
            <person name="Feng X."/>
        </authorList>
    </citation>
    <scope>NUCLEOTIDE SEQUENCE</scope>
    <source>
        <strain evidence="1">KCTC 22201</strain>
    </source>
</reference>
<dbReference type="RefSeq" id="WP_200277666.1">
    <property type="nucleotide sequence ID" value="NZ_JAENII010000003.1"/>
</dbReference>
<dbReference type="AlphaFoldDB" id="A0A934RCM0"/>
<dbReference type="Pfam" id="PF15892">
    <property type="entry name" value="BNR_4"/>
    <property type="match status" value="1"/>
</dbReference>
<dbReference type="Proteomes" id="UP000658278">
    <property type="component" value="Unassembled WGS sequence"/>
</dbReference>